<organism>
    <name type="scientific">Ixodes scapularis</name>
    <name type="common">Black-legged tick</name>
    <name type="synonym">Deer tick</name>
    <dbReference type="NCBI Taxonomy" id="6945"/>
    <lineage>
        <taxon>Eukaryota</taxon>
        <taxon>Metazoa</taxon>
        <taxon>Ecdysozoa</taxon>
        <taxon>Arthropoda</taxon>
        <taxon>Chelicerata</taxon>
        <taxon>Arachnida</taxon>
        <taxon>Acari</taxon>
        <taxon>Parasitiformes</taxon>
        <taxon>Ixodida</taxon>
        <taxon>Ixodoidea</taxon>
        <taxon>Ixodidae</taxon>
        <taxon>Ixodinae</taxon>
        <taxon>Ixodes</taxon>
    </lineage>
</organism>
<gene>
    <name evidence="1" type="ORF">IscW_ISCW007747</name>
</gene>
<name>B7PRY3_IXOSC</name>
<dbReference type="EnsemblMetazoa" id="ISCW007747-RA">
    <property type="protein sequence ID" value="ISCW007747-PA"/>
    <property type="gene ID" value="ISCW007747"/>
</dbReference>
<accession>B7PRY3</accession>
<dbReference type="PaxDb" id="6945-B7PRY3"/>
<dbReference type="Proteomes" id="UP000001555">
    <property type="component" value="Unassembled WGS sequence"/>
</dbReference>
<dbReference type="InParanoid" id="B7PRY3"/>
<evidence type="ECO:0000313" key="1">
    <source>
        <dbReference type="EMBL" id="EEC09355.1"/>
    </source>
</evidence>
<sequence length="111" mass="11468">MSSQSFGGMSHTPDGALAGSTLTGLVPGREFGMLLGGETSAEWHGNDASCGWGSSSKGSTFTCTGVARLSYVDEAAFACGLLLETPAPKYRFLLRSDCLPLAVCSGQLDKL</sequence>
<evidence type="ECO:0000313" key="2">
    <source>
        <dbReference type="EnsemblMetazoa" id="ISCW007747-PA"/>
    </source>
</evidence>
<dbReference type="VEuPathDB" id="VectorBase:ISCW007747"/>
<keyword evidence="3" id="KW-1185">Reference proteome</keyword>
<dbReference type="EMBL" id="DS775456">
    <property type="protein sequence ID" value="EEC09355.1"/>
    <property type="molecule type" value="Genomic_DNA"/>
</dbReference>
<reference evidence="1 3" key="1">
    <citation type="submission" date="2008-03" db="EMBL/GenBank/DDBJ databases">
        <title>Annotation of Ixodes scapularis.</title>
        <authorList>
            <consortium name="Ixodes scapularis Genome Project Consortium"/>
            <person name="Caler E."/>
            <person name="Hannick L.I."/>
            <person name="Bidwell S."/>
            <person name="Joardar V."/>
            <person name="Thiagarajan M."/>
            <person name="Amedeo P."/>
            <person name="Galinsky K.J."/>
            <person name="Schobel S."/>
            <person name="Inman J."/>
            <person name="Hostetler J."/>
            <person name="Miller J."/>
            <person name="Hammond M."/>
            <person name="Megy K."/>
            <person name="Lawson D."/>
            <person name="Kodira C."/>
            <person name="Sutton G."/>
            <person name="Meyer J."/>
            <person name="Hill C.A."/>
            <person name="Birren B."/>
            <person name="Nene V."/>
            <person name="Collins F."/>
            <person name="Alarcon-Chaidez F."/>
            <person name="Wikel S."/>
            <person name="Strausberg R."/>
        </authorList>
    </citation>
    <scope>NUCLEOTIDE SEQUENCE [LARGE SCALE GENOMIC DNA]</scope>
    <source>
        <strain evidence="3">Wikel</strain>
        <strain evidence="1">Wikel colony</strain>
    </source>
</reference>
<dbReference type="HOGENOM" id="CLU_2161124_0_0_1"/>
<dbReference type="AlphaFoldDB" id="B7PRY3"/>
<protein>
    <submittedName>
        <fullName evidence="1 2">Uncharacterized protein</fullName>
    </submittedName>
</protein>
<reference evidence="2" key="2">
    <citation type="submission" date="2020-05" db="UniProtKB">
        <authorList>
            <consortium name="EnsemblMetazoa"/>
        </authorList>
    </citation>
    <scope>IDENTIFICATION</scope>
    <source>
        <strain evidence="2">wikel</strain>
    </source>
</reference>
<dbReference type="EMBL" id="ABJB010296977">
    <property type="status" value="NOT_ANNOTATED_CDS"/>
    <property type="molecule type" value="Genomic_DNA"/>
</dbReference>
<dbReference type="VEuPathDB" id="VectorBase:ISCI007747"/>
<evidence type="ECO:0000313" key="3">
    <source>
        <dbReference type="Proteomes" id="UP000001555"/>
    </source>
</evidence>
<proteinExistence type="predicted"/>